<organism evidence="2 3">
    <name type="scientific">Methyloligella halotolerans</name>
    <dbReference type="NCBI Taxonomy" id="1177755"/>
    <lineage>
        <taxon>Bacteria</taxon>
        <taxon>Pseudomonadati</taxon>
        <taxon>Pseudomonadota</taxon>
        <taxon>Alphaproteobacteria</taxon>
        <taxon>Hyphomicrobiales</taxon>
        <taxon>Hyphomicrobiaceae</taxon>
        <taxon>Methyloligella</taxon>
    </lineage>
</organism>
<comment type="caution">
    <text evidence="2">The sequence shown here is derived from an EMBL/GenBank/DDBJ whole genome shotgun (WGS) entry which is preliminary data.</text>
</comment>
<dbReference type="STRING" id="1177755.A7A08_01833"/>
<sequence>MGGADGNLREGDMSAFQAAGSARQNVAAIELDLRAQRFEGMKMKIDGAGSDGAAAGQRDLGLVHPGDQGAEHPEAGAHARDQLIGRGRVDDLGGGQPIGLAVAAIVAVALADDREIDAMIAEDARQLSHVGEMGHVVQCQGVGCQQTRDHQRERRVLGARDRNAADKRIAPNDSDTVHSVPSTPSGRGDEAPRIMRRS</sequence>
<evidence type="ECO:0000313" key="3">
    <source>
        <dbReference type="Proteomes" id="UP000095087"/>
    </source>
</evidence>
<feature type="region of interest" description="Disordered" evidence="1">
    <location>
        <begin position="148"/>
        <end position="198"/>
    </location>
</feature>
<evidence type="ECO:0000313" key="2">
    <source>
        <dbReference type="EMBL" id="ODA67088.1"/>
    </source>
</evidence>
<protein>
    <submittedName>
        <fullName evidence="2">Uncharacterized protein</fullName>
    </submittedName>
</protein>
<feature type="compositionally biased region" description="Basic and acidic residues" evidence="1">
    <location>
        <begin position="148"/>
        <end position="170"/>
    </location>
</feature>
<proteinExistence type="predicted"/>
<feature type="compositionally biased region" description="Polar residues" evidence="1">
    <location>
        <begin position="173"/>
        <end position="185"/>
    </location>
</feature>
<name>A0A1E2RYB0_9HYPH</name>
<reference evidence="2 3" key="1">
    <citation type="submission" date="2016-07" db="EMBL/GenBank/DDBJ databases">
        <title>Draft genome sequence of Methyloligella halotolerans C2T (VKM B-2706T=CCUG 61687T=DSM 25045T), a halotolerant polyhydroxybutyrate accumulating methylotroph.</title>
        <authorList>
            <person name="Vasilenko O.V."/>
            <person name="Doronina N.V."/>
            <person name="Poroshina M.N."/>
            <person name="Tarlachkov S.V."/>
            <person name="Trotsenko Y.A."/>
        </authorList>
    </citation>
    <scope>NUCLEOTIDE SEQUENCE [LARGE SCALE GENOMIC DNA]</scope>
    <source>
        <strain evidence="2 3">VKM B-2706</strain>
    </source>
</reference>
<dbReference type="EMBL" id="MASI01000004">
    <property type="protein sequence ID" value="ODA67088.1"/>
    <property type="molecule type" value="Genomic_DNA"/>
</dbReference>
<accession>A0A1E2RYB0</accession>
<feature type="compositionally biased region" description="Basic and acidic residues" evidence="1">
    <location>
        <begin position="187"/>
        <end position="198"/>
    </location>
</feature>
<gene>
    <name evidence="2" type="ORF">A7A08_01833</name>
</gene>
<dbReference type="AlphaFoldDB" id="A0A1E2RYB0"/>
<evidence type="ECO:0000256" key="1">
    <source>
        <dbReference type="SAM" id="MobiDB-lite"/>
    </source>
</evidence>
<dbReference type="Proteomes" id="UP000095087">
    <property type="component" value="Unassembled WGS sequence"/>
</dbReference>
<keyword evidence="3" id="KW-1185">Reference proteome</keyword>